<protein>
    <submittedName>
        <fullName evidence="2">Nuclear transport factor 2 family protein</fullName>
    </submittedName>
</protein>
<feature type="domain" description="SnoaL-like" evidence="1">
    <location>
        <begin position="4"/>
        <end position="118"/>
    </location>
</feature>
<dbReference type="SUPFAM" id="SSF54427">
    <property type="entry name" value="NTF2-like"/>
    <property type="match status" value="1"/>
</dbReference>
<proteinExistence type="predicted"/>
<evidence type="ECO:0000259" key="1">
    <source>
        <dbReference type="Pfam" id="PF13577"/>
    </source>
</evidence>
<sequence>MNSADKVEIHELISRYCHILDTRNWADLHKIFLPDAVVDSGPTLGIYRGIEEIAKFWYDYPHPDGHHALNVIVEGEQPDGTVKVVTKGFFARPGGFNGGDYHDVVCKTDQGWRFMSRTYVPRWKVDVSAT</sequence>
<dbReference type="EMBL" id="JBGOSP010000032">
    <property type="protein sequence ID" value="MFA3842046.1"/>
    <property type="molecule type" value="Genomic_DNA"/>
</dbReference>
<reference evidence="2 3" key="1">
    <citation type="submission" date="2024-08" db="EMBL/GenBank/DDBJ databases">
        <title>Genome sequence of Streptomyces aureus CACIA-1.46HGO.</title>
        <authorList>
            <person name="Evangelista-Martinez Z."/>
        </authorList>
    </citation>
    <scope>NUCLEOTIDE SEQUENCE [LARGE SCALE GENOMIC DNA]</scope>
    <source>
        <strain evidence="2 3">CACIA-1.46HGO</strain>
    </source>
</reference>
<dbReference type="RefSeq" id="WP_372566103.1">
    <property type="nucleotide sequence ID" value="NZ_JBGOSP010000032.1"/>
</dbReference>
<evidence type="ECO:0000313" key="3">
    <source>
        <dbReference type="Proteomes" id="UP001571476"/>
    </source>
</evidence>
<dbReference type="Gene3D" id="3.10.450.50">
    <property type="match status" value="1"/>
</dbReference>
<organism evidence="2 3">
    <name type="scientific">Streptomyces aureus</name>
    <dbReference type="NCBI Taxonomy" id="193461"/>
    <lineage>
        <taxon>Bacteria</taxon>
        <taxon>Bacillati</taxon>
        <taxon>Actinomycetota</taxon>
        <taxon>Actinomycetes</taxon>
        <taxon>Kitasatosporales</taxon>
        <taxon>Streptomycetaceae</taxon>
        <taxon>Streptomyces</taxon>
    </lineage>
</organism>
<evidence type="ECO:0000313" key="2">
    <source>
        <dbReference type="EMBL" id="MFA3842046.1"/>
    </source>
</evidence>
<gene>
    <name evidence="2" type="ORF">ACEG43_38635</name>
</gene>
<dbReference type="Proteomes" id="UP001571476">
    <property type="component" value="Unassembled WGS sequence"/>
</dbReference>
<dbReference type="InterPro" id="IPR032710">
    <property type="entry name" value="NTF2-like_dom_sf"/>
</dbReference>
<dbReference type="InterPro" id="IPR037401">
    <property type="entry name" value="SnoaL-like"/>
</dbReference>
<name>A0ABV4SUD7_9ACTN</name>
<accession>A0ABV4SUD7</accession>
<keyword evidence="3" id="KW-1185">Reference proteome</keyword>
<dbReference type="CDD" id="cd00531">
    <property type="entry name" value="NTF2_like"/>
    <property type="match status" value="1"/>
</dbReference>
<comment type="caution">
    <text evidence="2">The sequence shown here is derived from an EMBL/GenBank/DDBJ whole genome shotgun (WGS) entry which is preliminary data.</text>
</comment>
<dbReference type="Pfam" id="PF13577">
    <property type="entry name" value="SnoaL_4"/>
    <property type="match status" value="1"/>
</dbReference>